<evidence type="ECO:0000313" key="3">
    <source>
        <dbReference type="Proteomes" id="UP000828390"/>
    </source>
</evidence>
<dbReference type="Proteomes" id="UP000828390">
    <property type="component" value="Unassembled WGS sequence"/>
</dbReference>
<dbReference type="AlphaFoldDB" id="A0A9D4J1A8"/>
<protein>
    <submittedName>
        <fullName evidence="2">Uncharacterized protein</fullName>
    </submittedName>
</protein>
<feature type="compositionally biased region" description="Polar residues" evidence="1">
    <location>
        <begin position="43"/>
        <end position="59"/>
    </location>
</feature>
<evidence type="ECO:0000313" key="2">
    <source>
        <dbReference type="EMBL" id="KAH3792063.1"/>
    </source>
</evidence>
<gene>
    <name evidence="2" type="ORF">DPMN_145553</name>
</gene>
<reference evidence="2" key="2">
    <citation type="submission" date="2020-11" db="EMBL/GenBank/DDBJ databases">
        <authorList>
            <person name="McCartney M.A."/>
            <person name="Auch B."/>
            <person name="Kono T."/>
            <person name="Mallez S."/>
            <person name="Becker A."/>
            <person name="Gohl D.M."/>
            <person name="Silverstein K.A.T."/>
            <person name="Koren S."/>
            <person name="Bechman K.B."/>
            <person name="Herman A."/>
            <person name="Abrahante J.E."/>
            <person name="Garbe J."/>
        </authorList>
    </citation>
    <scope>NUCLEOTIDE SEQUENCE</scope>
    <source>
        <strain evidence="2">Duluth1</strain>
        <tissue evidence="2">Whole animal</tissue>
    </source>
</reference>
<proteinExistence type="predicted"/>
<feature type="region of interest" description="Disordered" evidence="1">
    <location>
        <begin position="20"/>
        <end position="59"/>
    </location>
</feature>
<evidence type="ECO:0000256" key="1">
    <source>
        <dbReference type="SAM" id="MobiDB-lite"/>
    </source>
</evidence>
<sequence length="59" mass="6943">MHTCIRNTDWPRHRPVRVVKKTKQLNTPSKDANVTTRRELQSGPRTHPSTKNSMETWMT</sequence>
<accession>A0A9D4J1A8</accession>
<reference evidence="2" key="1">
    <citation type="journal article" date="2019" name="bioRxiv">
        <title>The Genome of the Zebra Mussel, Dreissena polymorpha: A Resource for Invasive Species Research.</title>
        <authorList>
            <person name="McCartney M.A."/>
            <person name="Auch B."/>
            <person name="Kono T."/>
            <person name="Mallez S."/>
            <person name="Zhang Y."/>
            <person name="Obille A."/>
            <person name="Becker A."/>
            <person name="Abrahante J.E."/>
            <person name="Garbe J."/>
            <person name="Badalamenti J.P."/>
            <person name="Herman A."/>
            <person name="Mangelson H."/>
            <person name="Liachko I."/>
            <person name="Sullivan S."/>
            <person name="Sone E.D."/>
            <person name="Koren S."/>
            <person name="Silverstein K.A.T."/>
            <person name="Beckman K.B."/>
            <person name="Gohl D.M."/>
        </authorList>
    </citation>
    <scope>NUCLEOTIDE SEQUENCE</scope>
    <source>
        <strain evidence="2">Duluth1</strain>
        <tissue evidence="2">Whole animal</tissue>
    </source>
</reference>
<organism evidence="2 3">
    <name type="scientific">Dreissena polymorpha</name>
    <name type="common">Zebra mussel</name>
    <name type="synonym">Mytilus polymorpha</name>
    <dbReference type="NCBI Taxonomy" id="45954"/>
    <lineage>
        <taxon>Eukaryota</taxon>
        <taxon>Metazoa</taxon>
        <taxon>Spiralia</taxon>
        <taxon>Lophotrochozoa</taxon>
        <taxon>Mollusca</taxon>
        <taxon>Bivalvia</taxon>
        <taxon>Autobranchia</taxon>
        <taxon>Heteroconchia</taxon>
        <taxon>Euheterodonta</taxon>
        <taxon>Imparidentia</taxon>
        <taxon>Neoheterodontei</taxon>
        <taxon>Myida</taxon>
        <taxon>Dreissenoidea</taxon>
        <taxon>Dreissenidae</taxon>
        <taxon>Dreissena</taxon>
    </lineage>
</organism>
<name>A0A9D4J1A8_DREPO</name>
<keyword evidence="3" id="KW-1185">Reference proteome</keyword>
<comment type="caution">
    <text evidence="2">The sequence shown here is derived from an EMBL/GenBank/DDBJ whole genome shotgun (WGS) entry which is preliminary data.</text>
</comment>
<dbReference type="EMBL" id="JAIWYP010000007">
    <property type="protein sequence ID" value="KAH3792063.1"/>
    <property type="molecule type" value="Genomic_DNA"/>
</dbReference>
<feature type="compositionally biased region" description="Polar residues" evidence="1">
    <location>
        <begin position="24"/>
        <end position="35"/>
    </location>
</feature>